<evidence type="ECO:0000313" key="2">
    <source>
        <dbReference type="Proteomes" id="UP000276133"/>
    </source>
</evidence>
<keyword evidence="2" id="KW-1185">Reference proteome</keyword>
<dbReference type="Proteomes" id="UP000276133">
    <property type="component" value="Unassembled WGS sequence"/>
</dbReference>
<sequence length="439" mass="50928">LKHLSFNLIPNLDTSEQKMVHMDRLESLRVEFKSSSIQTLFNLVFNHCLDLTHLELYSSYDKSDFSLNLSSQNFPHHKLPKLCHLTTGTNNITLSLNEYLFDLINKLSSFSLNVSIDKSNHLLSTLINEKKIDSCDLNFGIDLGYLRSNNIVLNTNPYVLDDLVQEYFSLDFVDKLNSIKFEEEEEESSGDDQKNSKNKELSHLKKIKLIKLTICSPDFVNFKEKYCFNCNNVDIAELSEISKWSFIKSLSFSDFKLVGGVNRFDLFLNELSARTALNELNLSNFNSFLTFDFQAVFTKNLRKFIHLKKLTLNHLNFCFSSKFCESLVQLAPTLTTLKLKIENIDCKVFSDHLTGFKKFNSLIILEIICKNKESDVKFIKNSLKNVLSNWTFYQIYNINSSNQLNYQHQPKPNIFLKVSTKKVHCLNESNFNLNTIDFY</sequence>
<accession>A0A3M7PJI9</accession>
<dbReference type="AlphaFoldDB" id="A0A3M7PJI9"/>
<evidence type="ECO:0000313" key="1">
    <source>
        <dbReference type="EMBL" id="RMZ98847.1"/>
    </source>
</evidence>
<gene>
    <name evidence="1" type="ORF">BpHYR1_011571</name>
</gene>
<dbReference type="OrthoDB" id="10172183at2759"/>
<feature type="non-terminal residue" evidence="1">
    <location>
        <position position="1"/>
    </location>
</feature>
<dbReference type="EMBL" id="REGN01010525">
    <property type="protein sequence ID" value="RMZ98847.1"/>
    <property type="molecule type" value="Genomic_DNA"/>
</dbReference>
<protein>
    <submittedName>
        <fullName evidence="1">Uncharacterized protein</fullName>
    </submittedName>
</protein>
<proteinExistence type="predicted"/>
<comment type="caution">
    <text evidence="1">The sequence shown here is derived from an EMBL/GenBank/DDBJ whole genome shotgun (WGS) entry which is preliminary data.</text>
</comment>
<name>A0A3M7PJI9_BRAPC</name>
<reference evidence="1 2" key="1">
    <citation type="journal article" date="2018" name="Sci. Rep.">
        <title>Genomic signatures of local adaptation to the degree of environmental predictability in rotifers.</title>
        <authorList>
            <person name="Franch-Gras L."/>
            <person name="Hahn C."/>
            <person name="Garcia-Roger E.M."/>
            <person name="Carmona M.J."/>
            <person name="Serra M."/>
            <person name="Gomez A."/>
        </authorList>
    </citation>
    <scope>NUCLEOTIDE SEQUENCE [LARGE SCALE GENOMIC DNA]</scope>
    <source>
        <strain evidence="1">HYR1</strain>
    </source>
</reference>
<organism evidence="1 2">
    <name type="scientific">Brachionus plicatilis</name>
    <name type="common">Marine rotifer</name>
    <name type="synonym">Brachionus muelleri</name>
    <dbReference type="NCBI Taxonomy" id="10195"/>
    <lineage>
        <taxon>Eukaryota</taxon>
        <taxon>Metazoa</taxon>
        <taxon>Spiralia</taxon>
        <taxon>Gnathifera</taxon>
        <taxon>Rotifera</taxon>
        <taxon>Eurotatoria</taxon>
        <taxon>Monogononta</taxon>
        <taxon>Pseudotrocha</taxon>
        <taxon>Ploima</taxon>
        <taxon>Brachionidae</taxon>
        <taxon>Brachionus</taxon>
    </lineage>
</organism>